<name>A0AAN7R3H9_TRANT</name>
<keyword evidence="1" id="KW-0472">Membrane</keyword>
<evidence type="ECO:0000313" key="3">
    <source>
        <dbReference type="Proteomes" id="UP001346149"/>
    </source>
</evidence>
<organism evidence="2 3">
    <name type="scientific">Trapa natans</name>
    <name type="common">Water chestnut</name>
    <dbReference type="NCBI Taxonomy" id="22666"/>
    <lineage>
        <taxon>Eukaryota</taxon>
        <taxon>Viridiplantae</taxon>
        <taxon>Streptophyta</taxon>
        <taxon>Embryophyta</taxon>
        <taxon>Tracheophyta</taxon>
        <taxon>Spermatophyta</taxon>
        <taxon>Magnoliopsida</taxon>
        <taxon>eudicotyledons</taxon>
        <taxon>Gunneridae</taxon>
        <taxon>Pentapetalae</taxon>
        <taxon>rosids</taxon>
        <taxon>malvids</taxon>
        <taxon>Myrtales</taxon>
        <taxon>Lythraceae</taxon>
        <taxon>Trapa</taxon>
    </lineage>
</organism>
<reference evidence="2 3" key="1">
    <citation type="journal article" date="2023" name="Hortic Res">
        <title>Pangenome of water caltrop reveals structural variations and asymmetric subgenome divergence after allopolyploidization.</title>
        <authorList>
            <person name="Zhang X."/>
            <person name="Chen Y."/>
            <person name="Wang L."/>
            <person name="Yuan Y."/>
            <person name="Fang M."/>
            <person name="Shi L."/>
            <person name="Lu R."/>
            <person name="Comes H.P."/>
            <person name="Ma Y."/>
            <person name="Chen Y."/>
            <person name="Huang G."/>
            <person name="Zhou Y."/>
            <person name="Zheng Z."/>
            <person name="Qiu Y."/>
        </authorList>
    </citation>
    <scope>NUCLEOTIDE SEQUENCE [LARGE SCALE GENOMIC DNA]</scope>
    <source>
        <strain evidence="2">F231</strain>
    </source>
</reference>
<dbReference type="Proteomes" id="UP001346149">
    <property type="component" value="Unassembled WGS sequence"/>
</dbReference>
<comment type="caution">
    <text evidence="2">The sequence shown here is derived from an EMBL/GenBank/DDBJ whole genome shotgun (WGS) entry which is preliminary data.</text>
</comment>
<proteinExistence type="predicted"/>
<feature type="transmembrane region" description="Helical" evidence="1">
    <location>
        <begin position="77"/>
        <end position="99"/>
    </location>
</feature>
<evidence type="ECO:0000313" key="2">
    <source>
        <dbReference type="EMBL" id="KAK4788387.1"/>
    </source>
</evidence>
<protein>
    <submittedName>
        <fullName evidence="2">Uncharacterized protein</fullName>
    </submittedName>
</protein>
<feature type="transmembrane region" description="Helical" evidence="1">
    <location>
        <begin position="45"/>
        <end position="65"/>
    </location>
</feature>
<keyword evidence="3" id="KW-1185">Reference proteome</keyword>
<evidence type="ECO:0000256" key="1">
    <source>
        <dbReference type="SAM" id="Phobius"/>
    </source>
</evidence>
<gene>
    <name evidence="2" type="ORF">SAY86_019706</name>
</gene>
<sequence length="115" mass="13066">MLLLVSCFRSQPAGSTLPTSSQPSMGSFWQGLGGVDLFDSYSKHSFWSTYLSLICYFIFHLPTLSSEKNGIFDLRRWLWLTLSAWALLLSLSLPLLLLLHPHMTYIARRRTNIAG</sequence>
<keyword evidence="1" id="KW-1133">Transmembrane helix</keyword>
<keyword evidence="1" id="KW-0812">Transmembrane</keyword>
<dbReference type="EMBL" id="JAXQNO010000011">
    <property type="protein sequence ID" value="KAK4788387.1"/>
    <property type="molecule type" value="Genomic_DNA"/>
</dbReference>
<dbReference type="AlphaFoldDB" id="A0AAN7R3H9"/>
<accession>A0AAN7R3H9</accession>